<protein>
    <submittedName>
        <fullName evidence="5">Pyridoxal-phosphate dependent enzyme</fullName>
    </submittedName>
</protein>
<evidence type="ECO:0000256" key="3">
    <source>
        <dbReference type="ARBA" id="ARBA00023239"/>
    </source>
</evidence>
<organism evidence="5 6">
    <name type="scientific">Bradyrhizobium zhanjiangense</name>
    <dbReference type="NCBI Taxonomy" id="1325107"/>
    <lineage>
        <taxon>Bacteria</taxon>
        <taxon>Pseudomonadati</taxon>
        <taxon>Pseudomonadota</taxon>
        <taxon>Alphaproteobacteria</taxon>
        <taxon>Hyphomicrobiales</taxon>
        <taxon>Nitrobacteraceae</taxon>
        <taxon>Bradyrhizobium</taxon>
    </lineage>
</organism>
<dbReference type="PANTHER" id="PTHR48078">
    <property type="entry name" value="THREONINE DEHYDRATASE, MITOCHONDRIAL-RELATED"/>
    <property type="match status" value="1"/>
</dbReference>
<dbReference type="SUPFAM" id="SSF53686">
    <property type="entry name" value="Tryptophan synthase beta subunit-like PLP-dependent enzymes"/>
    <property type="match status" value="1"/>
</dbReference>
<evidence type="ECO:0000313" key="5">
    <source>
        <dbReference type="EMBL" id="RXG83892.1"/>
    </source>
</evidence>
<dbReference type="GO" id="GO:0006567">
    <property type="term" value="P:L-threonine catabolic process"/>
    <property type="evidence" value="ECO:0007669"/>
    <property type="project" value="TreeGrafter"/>
</dbReference>
<comment type="cofactor">
    <cofactor evidence="1">
        <name>pyridoxal 5'-phosphate</name>
        <dbReference type="ChEBI" id="CHEBI:597326"/>
    </cofactor>
</comment>
<dbReference type="InterPro" id="IPR036052">
    <property type="entry name" value="TrpB-like_PALP_sf"/>
</dbReference>
<proteinExistence type="predicted"/>
<dbReference type="GO" id="GO:0009097">
    <property type="term" value="P:isoleucine biosynthetic process"/>
    <property type="evidence" value="ECO:0007669"/>
    <property type="project" value="TreeGrafter"/>
</dbReference>
<evidence type="ECO:0000313" key="6">
    <source>
        <dbReference type="Proteomes" id="UP000290174"/>
    </source>
</evidence>
<evidence type="ECO:0000256" key="1">
    <source>
        <dbReference type="ARBA" id="ARBA00001933"/>
    </source>
</evidence>
<gene>
    <name evidence="5" type="ORF">EAS61_40610</name>
</gene>
<dbReference type="Gene3D" id="3.40.50.1100">
    <property type="match status" value="2"/>
</dbReference>
<dbReference type="GO" id="GO:0003941">
    <property type="term" value="F:L-serine ammonia-lyase activity"/>
    <property type="evidence" value="ECO:0007669"/>
    <property type="project" value="TreeGrafter"/>
</dbReference>
<dbReference type="Proteomes" id="UP000290174">
    <property type="component" value="Unassembled WGS sequence"/>
</dbReference>
<dbReference type="Pfam" id="PF00291">
    <property type="entry name" value="PALP"/>
    <property type="match status" value="1"/>
</dbReference>
<reference evidence="5 6" key="1">
    <citation type="submission" date="2018-11" db="EMBL/GenBank/DDBJ databases">
        <title>Bradyrhizobium sp. nov., isolated from effective nodules of peanut in China.</title>
        <authorList>
            <person name="Li Y."/>
        </authorList>
    </citation>
    <scope>NUCLEOTIDE SEQUENCE [LARGE SCALE GENOMIC DNA]</scope>
    <source>
        <strain evidence="5 6">CCBAU 51770</strain>
    </source>
</reference>
<dbReference type="AlphaFoldDB" id="A0A4Q0Q4I8"/>
<dbReference type="InterPro" id="IPR050147">
    <property type="entry name" value="Ser/Thr_Dehydratase"/>
</dbReference>
<dbReference type="EMBL" id="RKMK01000089">
    <property type="protein sequence ID" value="RXG83892.1"/>
    <property type="molecule type" value="Genomic_DNA"/>
</dbReference>
<evidence type="ECO:0000256" key="2">
    <source>
        <dbReference type="ARBA" id="ARBA00022898"/>
    </source>
</evidence>
<name>A0A4Q0Q4I8_9BRAD</name>
<dbReference type="RefSeq" id="WP_128957314.1">
    <property type="nucleotide sequence ID" value="NZ_RKMK01000089.1"/>
</dbReference>
<feature type="domain" description="Tryptophan synthase beta chain-like PALP" evidence="4">
    <location>
        <begin position="72"/>
        <end position="375"/>
    </location>
</feature>
<accession>A0A4Q0Q4I8</accession>
<sequence length="411" mass="44332">MDKALLKCGACGAVYEFKPRFVPCERCGSPLHVSYVVPACRHDFETAWSDENSSGIWRYRSRLPVPDSALSVSLGEGGTPIVRSTILAERLGLPNLVLKNEAANPTWSFKDRLNCVNATLARHYRFRGIAASSTGNHGVSAAAFAAAAGLESLVLFPYGTPDLYIRQVHAYGGRAIVMNWAERGELLMRLVKEAEWYPSKSTLPAPVANPFGVEGYKTIAFEVARQMRHNMPEFVFVPVGSGDDYFGICQGFRELLEAEIIDVMPTIVACEASGSAPLNDAVKIDAKQISQVTNPRTYAVSISEGIVSNLAIQALRFSNGQSCTVSEGEISAAAECLAGTGLLLEASSCVPLAAAKKFVHDTKASPDTRMLAILTATGLRWPTQIPNSGEPPIVIQRSHDKSALISRFGPK</sequence>
<evidence type="ECO:0000259" key="4">
    <source>
        <dbReference type="Pfam" id="PF00291"/>
    </source>
</evidence>
<dbReference type="GO" id="GO:0004794">
    <property type="term" value="F:threonine deaminase activity"/>
    <property type="evidence" value="ECO:0007669"/>
    <property type="project" value="TreeGrafter"/>
</dbReference>
<dbReference type="InterPro" id="IPR001926">
    <property type="entry name" value="TrpB-like_PALP"/>
</dbReference>
<dbReference type="PANTHER" id="PTHR48078:SF6">
    <property type="entry name" value="L-THREONINE DEHYDRATASE CATABOLIC TDCB"/>
    <property type="match status" value="1"/>
</dbReference>
<keyword evidence="3" id="KW-0456">Lyase</keyword>
<comment type="caution">
    <text evidence="5">The sequence shown here is derived from an EMBL/GenBank/DDBJ whole genome shotgun (WGS) entry which is preliminary data.</text>
</comment>
<dbReference type="GO" id="GO:0006565">
    <property type="term" value="P:L-serine catabolic process"/>
    <property type="evidence" value="ECO:0007669"/>
    <property type="project" value="TreeGrafter"/>
</dbReference>
<keyword evidence="2" id="KW-0663">Pyridoxal phosphate</keyword>